<feature type="binding site" evidence="13">
    <location>
        <position position="314"/>
    </location>
    <ligand>
        <name>Mg(2+)</name>
        <dbReference type="ChEBI" id="CHEBI:18420"/>
        <label>1</label>
    </ligand>
</feature>
<protein>
    <recommendedName>
        <fullName evidence="4">ADP-ribose pyrophosphatase</fullName>
        <ecNumber evidence="3">3.6.1.13</ecNumber>
    </recommendedName>
    <alternativeName>
        <fullName evidence="9">ADP-ribose diphosphatase</fullName>
    </alternativeName>
    <alternativeName>
        <fullName evidence="11">ADP-ribose phosphohydrolase</fullName>
    </alternativeName>
    <alternativeName>
        <fullName evidence="10">Adenosine diphosphoribose pyrophosphatase</fullName>
    </alternativeName>
</protein>
<evidence type="ECO:0000256" key="2">
    <source>
        <dbReference type="ARBA" id="ARBA00007482"/>
    </source>
</evidence>
<evidence type="ECO:0000256" key="14">
    <source>
        <dbReference type="PIRSR" id="PIRSR604385-3"/>
    </source>
</evidence>
<feature type="short sequence motif" description="Nudix box" evidence="14">
    <location>
        <begin position="247"/>
        <end position="269"/>
    </location>
</feature>
<evidence type="ECO:0000259" key="15">
    <source>
        <dbReference type="PROSITE" id="PS51462"/>
    </source>
</evidence>
<dbReference type="EMBL" id="JACHFM010000002">
    <property type="protein sequence ID" value="MBB5222735.1"/>
    <property type="molecule type" value="Genomic_DNA"/>
</dbReference>
<keyword evidence="6" id="KW-0378">Hydrolase</keyword>
<evidence type="ECO:0000256" key="8">
    <source>
        <dbReference type="ARBA" id="ARBA00025164"/>
    </source>
</evidence>
<dbReference type="GO" id="GO:0047631">
    <property type="term" value="F:ADP-ribose diphosphatase activity"/>
    <property type="evidence" value="ECO:0007669"/>
    <property type="project" value="UniProtKB-EC"/>
</dbReference>
<sequence>MTTLFLHPPFDAPDILAAILPDGAPALRPATLPGVALAGDGGVRIALAASPGAGTAGHVAEPTAEQRARLDFAMAAIGAAPVPVGGGVEAYVLTEPSAEGTVPEGEARQRLFEALSEAMDQFGQRPAADMPFLMHGISIRALGRARGPETRIPCELGSGLGAEDVTEERLRRPYAHYFGIEEHRVRHRRHDGGESPTLERAVFTSGDAVTVLPYDPRLDAVLLIEQFRAGPYARHDPRPWCLETVAGRCDRAEAPETTARREAEEEAGLTLGRLERMAAYYPSPGIMSEYITAFVGEADLSAAGGTHGLPEEDEDILSLVVTRADAVAAVASGEINCAPLILSLLWLDANAARLRADWAGL</sequence>
<evidence type="ECO:0000256" key="13">
    <source>
        <dbReference type="PIRSR" id="PIRSR604385-2"/>
    </source>
</evidence>
<dbReference type="InterPro" id="IPR015797">
    <property type="entry name" value="NUDIX_hydrolase-like_dom_sf"/>
</dbReference>
<evidence type="ECO:0000256" key="5">
    <source>
        <dbReference type="ARBA" id="ARBA00022723"/>
    </source>
</evidence>
<proteinExistence type="inferred from homology"/>
<dbReference type="NCBIfam" id="TIGR00052">
    <property type="entry name" value="nudix-type nucleoside diphosphatase, YffH/AdpP family"/>
    <property type="match status" value="1"/>
</dbReference>
<keyword evidence="17" id="KW-1185">Reference proteome</keyword>
<dbReference type="GO" id="GO:0019693">
    <property type="term" value="P:ribose phosphate metabolic process"/>
    <property type="evidence" value="ECO:0007669"/>
    <property type="project" value="TreeGrafter"/>
</dbReference>
<dbReference type="Gene3D" id="3.90.79.10">
    <property type="entry name" value="Nucleoside Triphosphate Pyrophosphohydrolase"/>
    <property type="match status" value="1"/>
</dbReference>
<dbReference type="PANTHER" id="PTHR11839:SF5">
    <property type="entry name" value="ADP-RIBOSE PYROPHOSPHATASE"/>
    <property type="match status" value="1"/>
</dbReference>
<dbReference type="CDD" id="cd24155">
    <property type="entry name" value="NUDIX_ADPRase"/>
    <property type="match status" value="1"/>
</dbReference>
<name>A0A840SQ87_9RHOB</name>
<evidence type="ECO:0000313" key="17">
    <source>
        <dbReference type="Proteomes" id="UP000549457"/>
    </source>
</evidence>
<evidence type="ECO:0000256" key="4">
    <source>
        <dbReference type="ARBA" id="ARBA00013297"/>
    </source>
</evidence>
<gene>
    <name evidence="16" type="ORF">HNP73_002671</name>
</gene>
<feature type="binding site" evidence="13">
    <location>
        <position position="262"/>
    </location>
    <ligand>
        <name>Mg(2+)</name>
        <dbReference type="ChEBI" id="CHEBI:18420"/>
        <label>1</label>
    </ligand>
</feature>
<evidence type="ECO:0000256" key="10">
    <source>
        <dbReference type="ARBA" id="ARBA00030308"/>
    </source>
</evidence>
<keyword evidence="7 13" id="KW-0460">Magnesium</keyword>
<evidence type="ECO:0000256" key="1">
    <source>
        <dbReference type="ARBA" id="ARBA00001946"/>
    </source>
</evidence>
<keyword evidence="5 13" id="KW-0479">Metal-binding</keyword>
<reference evidence="16 17" key="1">
    <citation type="submission" date="2020-08" db="EMBL/GenBank/DDBJ databases">
        <title>Genomic Encyclopedia of Type Strains, Phase IV (KMG-IV): sequencing the most valuable type-strain genomes for metagenomic binning, comparative biology and taxonomic classification.</title>
        <authorList>
            <person name="Goeker M."/>
        </authorList>
    </citation>
    <scope>NUCLEOTIDE SEQUENCE [LARGE SCALE GENOMIC DNA]</scope>
    <source>
        <strain evidence="16 17">DSM 101730</strain>
    </source>
</reference>
<dbReference type="GO" id="GO:0019144">
    <property type="term" value="F:ADP-sugar diphosphatase activity"/>
    <property type="evidence" value="ECO:0007669"/>
    <property type="project" value="TreeGrafter"/>
</dbReference>
<dbReference type="PROSITE" id="PS00893">
    <property type="entry name" value="NUDIX_BOX"/>
    <property type="match status" value="1"/>
</dbReference>
<dbReference type="PANTHER" id="PTHR11839">
    <property type="entry name" value="UDP/ADP-SUGAR PYROPHOSPHATASE"/>
    <property type="match status" value="1"/>
</dbReference>
<dbReference type="EC" id="3.6.1.13" evidence="3"/>
<dbReference type="InterPro" id="IPR000086">
    <property type="entry name" value="NUDIX_hydrolase_dom"/>
</dbReference>
<dbReference type="InterPro" id="IPR020084">
    <property type="entry name" value="NUDIX_hydrolase_CS"/>
</dbReference>
<comment type="cofactor">
    <cofactor evidence="1 13">
        <name>Mg(2+)</name>
        <dbReference type="ChEBI" id="CHEBI:18420"/>
    </cofactor>
</comment>
<dbReference type="Pfam" id="PF00293">
    <property type="entry name" value="NUDIX"/>
    <property type="match status" value="1"/>
</dbReference>
<feature type="domain" description="Nudix hydrolase" evidence="15">
    <location>
        <begin position="204"/>
        <end position="343"/>
    </location>
</feature>
<dbReference type="PROSITE" id="PS51462">
    <property type="entry name" value="NUDIX"/>
    <property type="match status" value="1"/>
</dbReference>
<organism evidence="16 17">
    <name type="scientific">Amaricoccus macauensis</name>
    <dbReference type="NCBI Taxonomy" id="57001"/>
    <lineage>
        <taxon>Bacteria</taxon>
        <taxon>Pseudomonadati</taxon>
        <taxon>Pseudomonadota</taxon>
        <taxon>Alphaproteobacteria</taxon>
        <taxon>Rhodobacterales</taxon>
        <taxon>Paracoccaceae</taxon>
        <taxon>Amaricoccus</taxon>
    </lineage>
</organism>
<feature type="binding site" evidence="13">
    <location>
        <position position="246"/>
    </location>
    <ligand>
        <name>Mg(2+)</name>
        <dbReference type="ChEBI" id="CHEBI:18420"/>
        <label>1</label>
    </ligand>
</feature>
<comment type="catalytic activity">
    <reaction evidence="12">
        <text>ADP-D-ribose + H2O = D-ribose 5-phosphate + AMP + 2 H(+)</text>
        <dbReference type="Rhea" id="RHEA:10412"/>
        <dbReference type="ChEBI" id="CHEBI:15377"/>
        <dbReference type="ChEBI" id="CHEBI:15378"/>
        <dbReference type="ChEBI" id="CHEBI:57967"/>
        <dbReference type="ChEBI" id="CHEBI:78346"/>
        <dbReference type="ChEBI" id="CHEBI:456215"/>
        <dbReference type="EC" id="3.6.1.13"/>
    </reaction>
</comment>
<evidence type="ECO:0000256" key="12">
    <source>
        <dbReference type="ARBA" id="ARBA00049546"/>
    </source>
</evidence>
<evidence type="ECO:0000313" key="16">
    <source>
        <dbReference type="EMBL" id="MBB5222735.1"/>
    </source>
</evidence>
<evidence type="ECO:0000256" key="9">
    <source>
        <dbReference type="ARBA" id="ARBA00030162"/>
    </source>
</evidence>
<dbReference type="Proteomes" id="UP000549457">
    <property type="component" value="Unassembled WGS sequence"/>
</dbReference>
<evidence type="ECO:0000256" key="7">
    <source>
        <dbReference type="ARBA" id="ARBA00022842"/>
    </source>
</evidence>
<dbReference type="AlphaFoldDB" id="A0A840SQ87"/>
<dbReference type="GO" id="GO:0046872">
    <property type="term" value="F:metal ion binding"/>
    <property type="evidence" value="ECO:0007669"/>
    <property type="project" value="UniProtKB-KW"/>
</dbReference>
<comment type="function">
    <text evidence="8">Acts on ADP-mannose and ADP-glucose as well as ADP-ribose. Prevents glycogen biosynthesis. The reaction catalyzed by this enzyme is a limiting step of the gluconeogenic process.</text>
</comment>
<dbReference type="InterPro" id="IPR004385">
    <property type="entry name" value="NDP_pyrophosphatase"/>
</dbReference>
<evidence type="ECO:0000256" key="11">
    <source>
        <dbReference type="ARBA" id="ARBA00033056"/>
    </source>
</evidence>
<evidence type="ECO:0000256" key="6">
    <source>
        <dbReference type="ARBA" id="ARBA00022801"/>
    </source>
</evidence>
<feature type="binding site" evidence="13">
    <location>
        <position position="266"/>
    </location>
    <ligand>
        <name>Mg(2+)</name>
        <dbReference type="ChEBI" id="CHEBI:18420"/>
        <label>1</label>
    </ligand>
</feature>
<comment type="caution">
    <text evidence="16">The sequence shown here is derived from an EMBL/GenBank/DDBJ whole genome shotgun (WGS) entry which is preliminary data.</text>
</comment>
<dbReference type="GO" id="GO:0005829">
    <property type="term" value="C:cytosol"/>
    <property type="evidence" value="ECO:0007669"/>
    <property type="project" value="TreeGrafter"/>
</dbReference>
<evidence type="ECO:0000256" key="3">
    <source>
        <dbReference type="ARBA" id="ARBA00012453"/>
    </source>
</evidence>
<dbReference type="RefSeq" id="WP_184150078.1">
    <property type="nucleotide sequence ID" value="NZ_JACHFM010000002.1"/>
</dbReference>
<dbReference type="GO" id="GO:0006753">
    <property type="term" value="P:nucleoside phosphate metabolic process"/>
    <property type="evidence" value="ECO:0007669"/>
    <property type="project" value="TreeGrafter"/>
</dbReference>
<comment type="similarity">
    <text evidence="2">Belongs to the Nudix hydrolase family. NudF subfamily.</text>
</comment>
<accession>A0A840SQ87</accession>
<dbReference type="SUPFAM" id="SSF55811">
    <property type="entry name" value="Nudix"/>
    <property type="match status" value="1"/>
</dbReference>